<proteinExistence type="inferred from homology"/>
<dbReference type="Proteomes" id="UP000802098">
    <property type="component" value="Unassembled WGS sequence"/>
</dbReference>
<dbReference type="PRINTS" id="PR00080">
    <property type="entry name" value="SDRFAMILY"/>
</dbReference>
<evidence type="ECO:0000256" key="2">
    <source>
        <dbReference type="ARBA" id="ARBA00006484"/>
    </source>
</evidence>
<dbReference type="Pfam" id="PF01575">
    <property type="entry name" value="MaoC_dehydratas"/>
    <property type="match status" value="1"/>
</dbReference>
<dbReference type="PRINTS" id="PR00081">
    <property type="entry name" value="GDHRDH"/>
</dbReference>
<evidence type="ECO:0000256" key="1">
    <source>
        <dbReference type="ARBA" id="ARBA00005005"/>
    </source>
</evidence>
<reference evidence="5 6" key="1">
    <citation type="submission" date="2020-03" db="EMBL/GenBank/DDBJ databases">
        <title>Rubrivivax benzoatilyticus JA2 (sequenced after 10 years sub-culturing).</title>
        <authorList>
            <person name="Gupta D."/>
            <person name="Chintalapati S."/>
            <person name="Chintalapati V.R."/>
        </authorList>
    </citation>
    <scope>NUCLEOTIDE SEQUENCE [LARGE SCALE GENOMIC DNA]</scope>
    <source>
        <strain evidence="5 6">JA2-Mal</strain>
    </source>
</reference>
<dbReference type="SUPFAM" id="SSF51735">
    <property type="entry name" value="NAD(P)-binding Rossmann-fold domains"/>
    <property type="match status" value="1"/>
</dbReference>
<dbReference type="Pfam" id="PF13561">
    <property type="entry name" value="adh_short_C2"/>
    <property type="match status" value="1"/>
</dbReference>
<evidence type="ECO:0000259" key="4">
    <source>
        <dbReference type="Pfam" id="PF01575"/>
    </source>
</evidence>
<sequence>MSAFLDFDTLKVGDCRQLVKTITEQDIRRFVELTGDDNPLHVDRAFARETAFKDIVVHGMLGASFISTVIGTKLPGPGALWVSQAMEFLLPVRLGDELTVTCTVLKKHERERLLELETRIVNQHGQAVLQGQGKVKMLLQRPAAAAARPRGEPSRVALVTGGAGGIGEAICRRLAQDGHAVVINYQGSRERANAIAADIVAAGGRALAVQADVSDAAGVEHLLAQARRHYGTVGVLVNNASPRIQAKALADTDWTDLQHHLDVQVKGAFLLSKLCAADMAADGAGRIVNITSQVTEGTPALHWTAYAVAKAALAMLSRNLAAELGPRGVTVNCVAPGMTETGLIGDIAEKQQLMIARQTPLRRLAVPEDVAAAVAYLVSDDARHVTGHTLDVNGGMVMS</sequence>
<dbReference type="InterPro" id="IPR002347">
    <property type="entry name" value="SDR_fam"/>
</dbReference>
<dbReference type="PANTHER" id="PTHR43639">
    <property type="entry name" value="OXIDOREDUCTASE, SHORT-CHAIN DEHYDROGENASE/REDUCTASE FAMILY (AFU_ORTHOLOGUE AFUA_5G02870)"/>
    <property type="match status" value="1"/>
</dbReference>
<keyword evidence="3" id="KW-0560">Oxidoreductase</keyword>
<dbReference type="PANTHER" id="PTHR43639:SF1">
    <property type="entry name" value="SHORT-CHAIN DEHYDROGENASE_REDUCTASE FAMILY PROTEIN"/>
    <property type="match status" value="1"/>
</dbReference>
<dbReference type="InterPro" id="IPR036291">
    <property type="entry name" value="NAD(P)-bd_dom_sf"/>
</dbReference>
<gene>
    <name evidence="5" type="ORF">G7087_16085</name>
</gene>
<comment type="similarity">
    <text evidence="2">Belongs to the short-chain dehydrogenases/reductases (SDR) family.</text>
</comment>
<evidence type="ECO:0000313" key="5">
    <source>
        <dbReference type="EMBL" id="NHK99903.1"/>
    </source>
</evidence>
<dbReference type="CDD" id="cd03449">
    <property type="entry name" value="R_hydratase"/>
    <property type="match status" value="1"/>
</dbReference>
<keyword evidence="6" id="KW-1185">Reference proteome</keyword>
<protein>
    <submittedName>
        <fullName evidence="5">SDR family oxidoreductase</fullName>
    </submittedName>
</protein>
<dbReference type="SUPFAM" id="SSF54637">
    <property type="entry name" value="Thioesterase/thiol ester dehydrase-isomerase"/>
    <property type="match status" value="1"/>
</dbReference>
<dbReference type="InterPro" id="IPR029069">
    <property type="entry name" value="HotDog_dom_sf"/>
</dbReference>
<dbReference type="InterPro" id="IPR002539">
    <property type="entry name" value="MaoC-like_dom"/>
</dbReference>
<dbReference type="RefSeq" id="WP_009857956.1">
    <property type="nucleotide sequence ID" value="NZ_JAAOCD010000009.1"/>
</dbReference>
<comment type="caution">
    <text evidence="5">The sequence shown here is derived from an EMBL/GenBank/DDBJ whole genome shotgun (WGS) entry which is preliminary data.</text>
</comment>
<accession>A0ABX0HZA6</accession>
<dbReference type="EMBL" id="JAAOCD010000009">
    <property type="protein sequence ID" value="NHK99903.1"/>
    <property type="molecule type" value="Genomic_DNA"/>
</dbReference>
<comment type="pathway">
    <text evidence="1">Lipid metabolism; fatty acid beta-oxidation.</text>
</comment>
<dbReference type="Gene3D" id="3.10.129.10">
    <property type="entry name" value="Hotdog Thioesterase"/>
    <property type="match status" value="1"/>
</dbReference>
<organism evidence="5 6">
    <name type="scientific">Rubrivivax benzoatilyticus</name>
    <dbReference type="NCBI Taxonomy" id="316997"/>
    <lineage>
        <taxon>Bacteria</taxon>
        <taxon>Pseudomonadati</taxon>
        <taxon>Pseudomonadota</taxon>
        <taxon>Betaproteobacteria</taxon>
        <taxon>Burkholderiales</taxon>
        <taxon>Sphaerotilaceae</taxon>
        <taxon>Rubrivivax</taxon>
    </lineage>
</organism>
<dbReference type="Gene3D" id="3.40.50.720">
    <property type="entry name" value="NAD(P)-binding Rossmann-like Domain"/>
    <property type="match status" value="1"/>
</dbReference>
<feature type="domain" description="MaoC-like" evidence="4">
    <location>
        <begin position="20"/>
        <end position="116"/>
    </location>
</feature>
<evidence type="ECO:0000313" key="6">
    <source>
        <dbReference type="Proteomes" id="UP000802098"/>
    </source>
</evidence>
<evidence type="ECO:0000256" key="3">
    <source>
        <dbReference type="ARBA" id="ARBA00023002"/>
    </source>
</evidence>
<name>A0ABX0HZA6_9BURK</name>